<reference evidence="1 2" key="1">
    <citation type="submission" date="2012-10" db="EMBL/GenBank/DDBJ databases">
        <authorList>
            <person name="Harkins D.M."/>
            <person name="Durkin A.S."/>
            <person name="Brinkac L.M."/>
            <person name="Selengut J.D."/>
            <person name="Sanka R."/>
            <person name="DePew J."/>
            <person name="Purushe J."/>
            <person name="Peacock S.J."/>
            <person name="Thaipadungpanit J."/>
            <person name="Wuthiekanun V.W."/>
            <person name="Day N.P."/>
            <person name="Vinetz J.M."/>
            <person name="Sutton G.G."/>
            <person name="Nelson W.C."/>
            <person name="Fouts D.E."/>
        </authorList>
    </citation>
    <scope>NUCLEOTIDE SEQUENCE [LARGE SCALE GENOMIC DNA]</scope>
    <source>
        <strain evidence="1 2">H1</strain>
    </source>
</reference>
<organism evidence="1 2">
    <name type="scientific">Leptospira kirschneri str. H1</name>
    <dbReference type="NCBI Taxonomy" id="1049966"/>
    <lineage>
        <taxon>Bacteria</taxon>
        <taxon>Pseudomonadati</taxon>
        <taxon>Spirochaetota</taxon>
        <taxon>Spirochaetia</taxon>
        <taxon>Leptospirales</taxon>
        <taxon>Leptospiraceae</taxon>
        <taxon>Leptospira</taxon>
    </lineage>
</organism>
<accession>A0A0E2B1S0</accession>
<dbReference type="AlphaFoldDB" id="A0A0E2B1S0"/>
<proteinExistence type="predicted"/>
<comment type="caution">
    <text evidence="1">The sequence shown here is derived from an EMBL/GenBank/DDBJ whole genome shotgun (WGS) entry which is preliminary data.</text>
</comment>
<dbReference type="EMBL" id="AHMY02000050">
    <property type="protein sequence ID" value="EKO15181.1"/>
    <property type="molecule type" value="Genomic_DNA"/>
</dbReference>
<protein>
    <submittedName>
        <fullName evidence="1">Uncharacterized protein</fullName>
    </submittedName>
</protein>
<evidence type="ECO:0000313" key="1">
    <source>
        <dbReference type="EMBL" id="EKO15181.1"/>
    </source>
</evidence>
<gene>
    <name evidence="1" type="ORF">LEP1GSC081_4479</name>
</gene>
<sequence>MKWIDEEVDRELFFWKPFILGAAHFTTKELENASTVLYMKMMEAVDRRKKREAEEKSEELKFLARLIQGSSF</sequence>
<name>A0A0E2B1S0_9LEPT</name>
<evidence type="ECO:0000313" key="2">
    <source>
        <dbReference type="Proteomes" id="UP000006253"/>
    </source>
</evidence>
<dbReference type="RefSeq" id="WP_004765989.1">
    <property type="nucleotide sequence ID" value="NZ_AHMY02000050.1"/>
</dbReference>
<dbReference type="Proteomes" id="UP000006253">
    <property type="component" value="Unassembled WGS sequence"/>
</dbReference>